<dbReference type="STRING" id="354355.SAMN05660816_06914"/>
<organism evidence="1 2">
    <name type="scientific">Niastella yeongjuensis</name>
    <dbReference type="NCBI Taxonomy" id="354355"/>
    <lineage>
        <taxon>Bacteria</taxon>
        <taxon>Pseudomonadati</taxon>
        <taxon>Bacteroidota</taxon>
        <taxon>Chitinophagia</taxon>
        <taxon>Chitinophagales</taxon>
        <taxon>Chitinophagaceae</taxon>
        <taxon>Niastella</taxon>
    </lineage>
</organism>
<dbReference type="EMBL" id="LVXG01000039">
    <property type="protein sequence ID" value="OQP44124.1"/>
    <property type="molecule type" value="Genomic_DNA"/>
</dbReference>
<accession>A0A1V9EDT1</accession>
<name>A0A1V9EDT1_9BACT</name>
<sequence>MEKALIAFILALFHIPCQSQDSLMVGNRLIKFKAQIPFKEAMKENENVKYNALTLSTGNNEILALYLPENEIAKAKRNEAYSFIEMIKIFIPKSLYNKSASGIDLNTLKSSLIKSFTNSEDSLQAVKVKNKVKSEFLKQGVVMDLNIGTPVLLADSTIKAKSFYLILATKINLVASNKNIRTNVIQASIMTIVNDRLICAIYQRELIDNKRDYEICRNMAEKVITNLY</sequence>
<dbReference type="Proteomes" id="UP000192610">
    <property type="component" value="Unassembled WGS sequence"/>
</dbReference>
<reference evidence="2" key="1">
    <citation type="submission" date="2016-04" db="EMBL/GenBank/DDBJ databases">
        <authorList>
            <person name="Chen L."/>
            <person name="Zhuang W."/>
            <person name="Wang G."/>
        </authorList>
    </citation>
    <scope>NUCLEOTIDE SEQUENCE [LARGE SCALE GENOMIC DNA]</scope>
    <source>
        <strain evidence="2">17621</strain>
    </source>
</reference>
<comment type="caution">
    <text evidence="1">The sequence shown here is derived from an EMBL/GenBank/DDBJ whole genome shotgun (WGS) entry which is preliminary data.</text>
</comment>
<evidence type="ECO:0000313" key="2">
    <source>
        <dbReference type="Proteomes" id="UP000192610"/>
    </source>
</evidence>
<keyword evidence="2" id="KW-1185">Reference proteome</keyword>
<proteinExistence type="predicted"/>
<gene>
    <name evidence="1" type="ORF">A4H97_33675</name>
</gene>
<evidence type="ECO:0000313" key="1">
    <source>
        <dbReference type="EMBL" id="OQP44124.1"/>
    </source>
</evidence>
<dbReference type="AlphaFoldDB" id="A0A1V9EDT1"/>
<protein>
    <submittedName>
        <fullName evidence="1">Uncharacterized protein</fullName>
    </submittedName>
</protein>
<dbReference type="RefSeq" id="WP_081203037.1">
    <property type="nucleotide sequence ID" value="NZ_FOCZ01000028.1"/>
</dbReference>